<dbReference type="EMBL" id="QEKH01000025">
    <property type="protein sequence ID" value="PVY38621.1"/>
    <property type="molecule type" value="Genomic_DNA"/>
</dbReference>
<dbReference type="Pfam" id="PF13479">
    <property type="entry name" value="AAA_24"/>
    <property type="match status" value="1"/>
</dbReference>
<reference evidence="1 2" key="1">
    <citation type="submission" date="2018-04" db="EMBL/GenBank/DDBJ databases">
        <title>Genomic Encyclopedia of Type Strains, Phase IV (KMG-IV): sequencing the most valuable type-strain genomes for metagenomic binning, comparative biology and taxonomic classification.</title>
        <authorList>
            <person name="Goeker M."/>
        </authorList>
    </citation>
    <scope>NUCLEOTIDE SEQUENCE [LARGE SCALE GENOMIC DNA]</scope>
    <source>
        <strain evidence="1 2">DSM 14823</strain>
    </source>
</reference>
<dbReference type="Proteomes" id="UP000245959">
    <property type="component" value="Unassembled WGS sequence"/>
</dbReference>
<name>A0A2U1AQL0_9BACT</name>
<dbReference type="AlphaFoldDB" id="A0A2U1AQL0"/>
<dbReference type="GeneID" id="78296276"/>
<dbReference type="InterPro" id="IPR027417">
    <property type="entry name" value="P-loop_NTPase"/>
</dbReference>
<proteinExistence type="predicted"/>
<dbReference type="SUPFAM" id="SSF52540">
    <property type="entry name" value="P-loop containing nucleoside triphosphate hydrolases"/>
    <property type="match status" value="1"/>
</dbReference>
<dbReference type="OrthoDB" id="5413799at2"/>
<keyword evidence="2" id="KW-1185">Reference proteome</keyword>
<sequence>MSILETIQSGKESKPPRLMIYGQEGIGKSTFAAAAPNPIFIQTEDGLGEINCKKFPLAKTYDEVMAELTALRDEPHDFQTVVIDSADWLEKLICEDICREYCVKTIDRVPGKFGTGNTYVTARWGEVLDLLQELRDTRGIMPILVAHAKVETFRDPENTSYDRYTPRLLANAAALIVEWCDGVFFASKKLRVTKESSGFNTERGIASAIGAEGGERYIKTIGGPACTAKNRFGLPGELPLSWQAFLDAYRNGVQE</sequence>
<gene>
    <name evidence="1" type="ORF">C8D82_12546</name>
</gene>
<evidence type="ECO:0000313" key="2">
    <source>
        <dbReference type="Proteomes" id="UP000245959"/>
    </source>
</evidence>
<organism evidence="1 2">
    <name type="scientific">Victivallis vadensis</name>
    <dbReference type="NCBI Taxonomy" id="172901"/>
    <lineage>
        <taxon>Bacteria</taxon>
        <taxon>Pseudomonadati</taxon>
        <taxon>Lentisphaerota</taxon>
        <taxon>Lentisphaeria</taxon>
        <taxon>Victivallales</taxon>
        <taxon>Victivallaceae</taxon>
        <taxon>Victivallis</taxon>
    </lineage>
</organism>
<comment type="caution">
    <text evidence="1">The sequence shown here is derived from an EMBL/GenBank/DDBJ whole genome shotgun (WGS) entry which is preliminary data.</text>
</comment>
<protein>
    <submittedName>
        <fullName evidence="1">AAA domain-containing protein</fullName>
    </submittedName>
</protein>
<dbReference type="RefSeq" id="WP_116884990.1">
    <property type="nucleotide sequence ID" value="NZ_CABMMC010000029.1"/>
</dbReference>
<evidence type="ECO:0000313" key="1">
    <source>
        <dbReference type="EMBL" id="PVY38621.1"/>
    </source>
</evidence>
<accession>A0A2U1AQL0</accession>